<evidence type="ECO:0000256" key="1">
    <source>
        <dbReference type="PIRNR" id="PIRNR012524"/>
    </source>
</evidence>
<feature type="domain" description="Conserved virulence factor B first S1" evidence="2">
    <location>
        <begin position="4"/>
        <end position="62"/>
    </location>
</feature>
<comment type="similarity">
    <text evidence="1">Belongs to the CvfB family.</text>
</comment>
<dbReference type="EMBL" id="VTWT01000002">
    <property type="protein sequence ID" value="KAA9340845.1"/>
    <property type="molecule type" value="Genomic_DNA"/>
</dbReference>
<keyword evidence="5" id="KW-1185">Reference proteome</keyword>
<dbReference type="Gene3D" id="2.40.50.140">
    <property type="entry name" value="Nucleic acid-binding proteins"/>
    <property type="match status" value="3"/>
</dbReference>
<dbReference type="InterPro" id="IPR012340">
    <property type="entry name" value="NA-bd_OB-fold"/>
</dbReference>
<dbReference type="Pfam" id="PF13509">
    <property type="entry name" value="S1_2"/>
    <property type="match status" value="2"/>
</dbReference>
<dbReference type="InterPro" id="IPR036388">
    <property type="entry name" value="WH-like_DNA-bd_sf"/>
</dbReference>
<feature type="domain" description="Conserved virulence factor B first S1" evidence="2">
    <location>
        <begin position="70"/>
        <end position="129"/>
    </location>
</feature>
<dbReference type="PANTHER" id="PTHR37296:SF1">
    <property type="entry name" value="CONSERVED VIRULENCE FACTOR B"/>
    <property type="match status" value="1"/>
</dbReference>
<sequence>MVEIGKYNELEVAKFVDFGLYLDSEDGEILLPIKYIPEGVQLGDKLNVFVYRDSEDRMIATTLRPKATAGQFAALPVKDASRLGAFLDWGLEKDLFVPFHNQREPMQPGKTYVVYIYLDESSDRLVGTAKINKYLKPADENLSEGQKVDLLITGTSDLGYNVIINQQYGGVLYHNEVFRNLEIGTETEGYIRKLREDGKIDVSLQQAGYAEVKDASQEILEKLRAAGGVLPLSDNSEPQEIYRLLGMSKKTFKKAIGTLYRQGLISLEPDLIRLQREE</sequence>
<proteinExistence type="inferred from homology"/>
<protein>
    <submittedName>
        <fullName evidence="4">GntR family transcriptional regulator</fullName>
    </submittedName>
</protein>
<dbReference type="PIRSF" id="PIRSF012524">
    <property type="entry name" value="YitL_S1"/>
    <property type="match status" value="1"/>
</dbReference>
<dbReference type="PANTHER" id="PTHR37296">
    <property type="entry name" value="CONSERVED VIRULENCE FACTOR B"/>
    <property type="match status" value="1"/>
</dbReference>
<feature type="domain" description="Conserved virulence factor B-like winged helix" evidence="3">
    <location>
        <begin position="217"/>
        <end position="274"/>
    </location>
</feature>
<evidence type="ECO:0000313" key="5">
    <source>
        <dbReference type="Proteomes" id="UP000326570"/>
    </source>
</evidence>
<evidence type="ECO:0000259" key="2">
    <source>
        <dbReference type="Pfam" id="PF13509"/>
    </source>
</evidence>
<evidence type="ECO:0000313" key="4">
    <source>
        <dbReference type="EMBL" id="KAA9340845.1"/>
    </source>
</evidence>
<evidence type="ECO:0000259" key="3">
    <source>
        <dbReference type="Pfam" id="PF17783"/>
    </source>
</evidence>
<comment type="caution">
    <text evidence="4">The sequence shown here is derived from an EMBL/GenBank/DDBJ whole genome shotgun (WGS) entry which is preliminary data.</text>
</comment>
<dbReference type="AlphaFoldDB" id="A0A5N1J427"/>
<reference evidence="4 5" key="1">
    <citation type="submission" date="2019-09" db="EMBL/GenBank/DDBJ databases">
        <title>Genome sequence of Adhaeribacter sp. M2.</title>
        <authorList>
            <person name="Srinivasan S."/>
        </authorList>
    </citation>
    <scope>NUCLEOTIDE SEQUENCE [LARGE SCALE GENOMIC DNA]</scope>
    <source>
        <strain evidence="4 5">M2</strain>
    </source>
</reference>
<dbReference type="RefSeq" id="WP_150902772.1">
    <property type="nucleotide sequence ID" value="NZ_VTWT01000002.1"/>
</dbReference>
<dbReference type="Pfam" id="PF17783">
    <property type="entry name" value="WHD_CvfB"/>
    <property type="match status" value="1"/>
</dbReference>
<gene>
    <name evidence="4" type="ORF">F0P94_05295</name>
</gene>
<accession>A0A5N1J427</accession>
<dbReference type="InterPro" id="IPR039566">
    <property type="entry name" value="CvfB_S1_st"/>
</dbReference>
<organism evidence="4 5">
    <name type="scientific">Adhaeribacter soli</name>
    <dbReference type="NCBI Taxonomy" id="2607655"/>
    <lineage>
        <taxon>Bacteria</taxon>
        <taxon>Pseudomonadati</taxon>
        <taxon>Bacteroidota</taxon>
        <taxon>Cytophagia</taxon>
        <taxon>Cytophagales</taxon>
        <taxon>Hymenobacteraceae</taxon>
        <taxon>Adhaeribacter</taxon>
    </lineage>
</organism>
<name>A0A5N1J427_9BACT</name>
<dbReference type="InterPro" id="IPR014464">
    <property type="entry name" value="CvfB_fam"/>
</dbReference>
<dbReference type="InterPro" id="IPR040764">
    <property type="entry name" value="CvfB_WH"/>
</dbReference>
<dbReference type="Gene3D" id="1.10.10.10">
    <property type="entry name" value="Winged helix-like DNA-binding domain superfamily/Winged helix DNA-binding domain"/>
    <property type="match status" value="1"/>
</dbReference>
<dbReference type="Proteomes" id="UP000326570">
    <property type="component" value="Unassembled WGS sequence"/>
</dbReference>